<dbReference type="Pfam" id="PF00069">
    <property type="entry name" value="Pkinase"/>
    <property type="match status" value="1"/>
</dbReference>
<dbReference type="PROSITE" id="PS50011">
    <property type="entry name" value="PROTEIN_KINASE_DOM"/>
    <property type="match status" value="1"/>
</dbReference>
<keyword evidence="4 7" id="KW-0418">Kinase</keyword>
<dbReference type="SMART" id="SM00220">
    <property type="entry name" value="S_TKc"/>
    <property type="match status" value="1"/>
</dbReference>
<keyword evidence="3 6" id="KW-0547">Nucleotide-binding</keyword>
<keyword evidence="2 7" id="KW-0808">Transferase</keyword>
<evidence type="ECO:0000256" key="6">
    <source>
        <dbReference type="PROSITE-ProRule" id="PRU10141"/>
    </source>
</evidence>
<protein>
    <recommendedName>
        <fullName evidence="7">Mitogen-activated protein kinase</fullName>
        <ecNumber evidence="7">2.7.11.24</ecNumber>
    </recommendedName>
</protein>
<evidence type="ECO:0000256" key="4">
    <source>
        <dbReference type="ARBA" id="ARBA00022777"/>
    </source>
</evidence>
<organism evidence="10 11">
    <name type="scientific">Paramecium primaurelia</name>
    <dbReference type="NCBI Taxonomy" id="5886"/>
    <lineage>
        <taxon>Eukaryota</taxon>
        <taxon>Sar</taxon>
        <taxon>Alveolata</taxon>
        <taxon>Ciliophora</taxon>
        <taxon>Intramacronucleata</taxon>
        <taxon>Oligohymenophorea</taxon>
        <taxon>Peniculida</taxon>
        <taxon>Parameciidae</taxon>
        <taxon>Paramecium</taxon>
    </lineage>
</organism>
<dbReference type="EMBL" id="CAJJDM010000126">
    <property type="protein sequence ID" value="CAD8104320.1"/>
    <property type="molecule type" value="Genomic_DNA"/>
</dbReference>
<evidence type="ECO:0000256" key="2">
    <source>
        <dbReference type="ARBA" id="ARBA00022679"/>
    </source>
</evidence>
<feature type="region of interest" description="Disordered" evidence="8">
    <location>
        <begin position="439"/>
        <end position="460"/>
    </location>
</feature>
<comment type="catalytic activity">
    <reaction evidence="7">
        <text>L-threonyl-[protein] + ATP = O-phospho-L-threonyl-[protein] + ADP + H(+)</text>
        <dbReference type="Rhea" id="RHEA:46608"/>
        <dbReference type="Rhea" id="RHEA-COMP:11060"/>
        <dbReference type="Rhea" id="RHEA-COMP:11605"/>
        <dbReference type="ChEBI" id="CHEBI:15378"/>
        <dbReference type="ChEBI" id="CHEBI:30013"/>
        <dbReference type="ChEBI" id="CHEBI:30616"/>
        <dbReference type="ChEBI" id="CHEBI:61977"/>
        <dbReference type="ChEBI" id="CHEBI:456216"/>
        <dbReference type="EC" id="2.7.11.24"/>
    </reaction>
</comment>
<dbReference type="InterPro" id="IPR000719">
    <property type="entry name" value="Prot_kinase_dom"/>
</dbReference>
<evidence type="ECO:0000256" key="7">
    <source>
        <dbReference type="RuleBase" id="RU361165"/>
    </source>
</evidence>
<dbReference type="FunFam" id="1.10.510.10:FF:000624">
    <property type="entry name" value="Mitogen-activated protein kinase"/>
    <property type="match status" value="1"/>
</dbReference>
<sequence length="513" mass="60710">MEIKYLDKIEDHIKKEFLIEKYIGEGSYGIVWRIKDPKTQKKYALKKIFGAFRNCTDAKRTVREVSFLSQLSHHDNIIKLEKVIKSQNKTDLYLVFEYVESDLHKVIQQKILQPIHQKYIIYQILLVLQYLHSGELIHRDLKPANLLIKKSCIIKLADFGLARCVQDMDETIPVYTEYAATRSYQAPEILFGSQNYSYAVDMWSVGCILFEMLTGQVMYNKETKQDQIQSIFEFLGTPNDQDIESFQLKNPEHLRFQIQLNQTKQTFRMHQILDSYDPNAKDFIKNCMKYNPQQRMTAQQALEHPYVQEFKGHFKQKLSGNYLYIQNKDFKFISLENDEQLYSVEEYQDILNKFIQFRDGDIQKFIRQYNQNLLTKQNNRTIIQSPIKTFSNNDKITQAHLKTQTNKFGPRIQTEKTQFEKNITLQEFQSCDAINPLSENQKQQFHQPIDCNDTKKMSSINQRKNSQEFFDLARKLSLQTNCSQFSISENQNTLIKQSGQQKIEKFKEKKNLE</sequence>
<proteinExistence type="inferred from homology"/>
<comment type="cofactor">
    <cofactor evidence="7">
        <name>Mg(2+)</name>
        <dbReference type="ChEBI" id="CHEBI:18420"/>
    </cofactor>
</comment>
<dbReference type="PANTHER" id="PTHR24055">
    <property type="entry name" value="MITOGEN-ACTIVATED PROTEIN KINASE"/>
    <property type="match status" value="1"/>
</dbReference>
<feature type="domain" description="Protein kinase" evidence="9">
    <location>
        <begin position="17"/>
        <end position="307"/>
    </location>
</feature>
<evidence type="ECO:0000256" key="5">
    <source>
        <dbReference type="ARBA" id="ARBA00022840"/>
    </source>
</evidence>
<dbReference type="GO" id="GO:0005524">
    <property type="term" value="F:ATP binding"/>
    <property type="evidence" value="ECO:0007669"/>
    <property type="project" value="UniProtKB-UniRule"/>
</dbReference>
<dbReference type="GO" id="GO:0004707">
    <property type="term" value="F:MAP kinase activity"/>
    <property type="evidence" value="ECO:0007669"/>
    <property type="project" value="UniProtKB-EC"/>
</dbReference>
<keyword evidence="5 6" id="KW-0067">ATP-binding</keyword>
<dbReference type="InterPro" id="IPR008271">
    <property type="entry name" value="Ser/Thr_kinase_AS"/>
</dbReference>
<evidence type="ECO:0000256" key="3">
    <source>
        <dbReference type="ARBA" id="ARBA00022741"/>
    </source>
</evidence>
<keyword evidence="11" id="KW-1185">Reference proteome</keyword>
<dbReference type="InterPro" id="IPR003527">
    <property type="entry name" value="MAP_kinase_CS"/>
</dbReference>
<evidence type="ECO:0000259" key="9">
    <source>
        <dbReference type="PROSITE" id="PS50011"/>
    </source>
</evidence>
<dbReference type="AlphaFoldDB" id="A0A8S1PLR8"/>
<comment type="caution">
    <text evidence="10">The sequence shown here is derived from an EMBL/GenBank/DDBJ whole genome shotgun (WGS) entry which is preliminary data.</text>
</comment>
<dbReference type="InterPro" id="IPR050117">
    <property type="entry name" value="MAPK"/>
</dbReference>
<dbReference type="PROSITE" id="PS00108">
    <property type="entry name" value="PROTEIN_KINASE_ST"/>
    <property type="match status" value="1"/>
</dbReference>
<keyword evidence="1 7" id="KW-0723">Serine/threonine-protein kinase</keyword>
<dbReference type="PROSITE" id="PS00107">
    <property type="entry name" value="PROTEIN_KINASE_ATP"/>
    <property type="match status" value="1"/>
</dbReference>
<feature type="binding site" evidence="6">
    <location>
        <position position="46"/>
    </location>
    <ligand>
        <name>ATP</name>
        <dbReference type="ChEBI" id="CHEBI:30616"/>
    </ligand>
</feature>
<evidence type="ECO:0000256" key="1">
    <source>
        <dbReference type="ARBA" id="ARBA00022527"/>
    </source>
</evidence>
<evidence type="ECO:0000313" key="10">
    <source>
        <dbReference type="EMBL" id="CAD8104320.1"/>
    </source>
</evidence>
<dbReference type="InterPro" id="IPR017441">
    <property type="entry name" value="Protein_kinase_ATP_BS"/>
</dbReference>
<comment type="similarity">
    <text evidence="7">Belongs to the protein kinase superfamily. Ser/Thr protein kinase family. MAP kinase subfamily.</text>
</comment>
<name>A0A8S1PLR8_PARPR</name>
<dbReference type="Proteomes" id="UP000688137">
    <property type="component" value="Unassembled WGS sequence"/>
</dbReference>
<dbReference type="EC" id="2.7.11.24" evidence="7"/>
<gene>
    <name evidence="10" type="ORF">PPRIM_AZ9-3.1.T1230124</name>
</gene>
<comment type="activity regulation">
    <text evidence="7">Activated by threonine and tyrosine phosphorylation.</text>
</comment>
<evidence type="ECO:0000256" key="8">
    <source>
        <dbReference type="SAM" id="MobiDB-lite"/>
    </source>
</evidence>
<reference evidence="10" key="1">
    <citation type="submission" date="2021-01" db="EMBL/GenBank/DDBJ databases">
        <authorList>
            <consortium name="Genoscope - CEA"/>
            <person name="William W."/>
        </authorList>
    </citation>
    <scope>NUCLEOTIDE SEQUENCE</scope>
</reference>
<dbReference type="PROSITE" id="PS01351">
    <property type="entry name" value="MAPK"/>
    <property type="match status" value="1"/>
</dbReference>
<keyword evidence="7" id="KW-0460">Magnesium</keyword>
<accession>A0A8S1PLR8</accession>
<evidence type="ECO:0000313" key="11">
    <source>
        <dbReference type="Proteomes" id="UP000688137"/>
    </source>
</evidence>